<proteinExistence type="predicted"/>
<dbReference type="InterPro" id="IPR003848">
    <property type="entry name" value="DUF218"/>
</dbReference>
<protein>
    <recommendedName>
        <fullName evidence="1">DUF218 domain-containing protein</fullName>
    </recommendedName>
</protein>
<gene>
    <name evidence="2" type="ORF">A9Q84_01165</name>
</gene>
<evidence type="ECO:0000313" key="2">
    <source>
        <dbReference type="EMBL" id="OUR99662.1"/>
    </source>
</evidence>
<dbReference type="EMBL" id="MAAO01000002">
    <property type="protein sequence ID" value="OUR99662.1"/>
    <property type="molecule type" value="Genomic_DNA"/>
</dbReference>
<organism evidence="2 3">
    <name type="scientific">Halobacteriovorax marinus</name>
    <dbReference type="NCBI Taxonomy" id="97084"/>
    <lineage>
        <taxon>Bacteria</taxon>
        <taxon>Pseudomonadati</taxon>
        <taxon>Bdellovibrionota</taxon>
        <taxon>Bacteriovoracia</taxon>
        <taxon>Bacteriovoracales</taxon>
        <taxon>Halobacteriovoraceae</taxon>
        <taxon>Halobacteriovorax</taxon>
    </lineage>
</organism>
<dbReference type="Gene3D" id="3.40.50.620">
    <property type="entry name" value="HUPs"/>
    <property type="match status" value="1"/>
</dbReference>
<comment type="caution">
    <text evidence="2">The sequence shown here is derived from an EMBL/GenBank/DDBJ whole genome shotgun (WGS) entry which is preliminary data.</text>
</comment>
<evidence type="ECO:0000313" key="3">
    <source>
        <dbReference type="Proteomes" id="UP000196531"/>
    </source>
</evidence>
<feature type="domain" description="DUF218" evidence="1">
    <location>
        <begin position="148"/>
        <end position="242"/>
    </location>
</feature>
<dbReference type="PROSITE" id="PS51257">
    <property type="entry name" value="PROKAR_LIPOPROTEIN"/>
    <property type="match status" value="1"/>
</dbReference>
<accession>A0A1Y5FBT7</accession>
<evidence type="ECO:0000259" key="1">
    <source>
        <dbReference type="Pfam" id="PF02698"/>
    </source>
</evidence>
<sequence length="297" mass="34268">MKKINLIFLLLLISSCSHLRKPFNQRLNALSECEMETFINSILGETKKNIIRNENCSEEERNKKRSLRRKVKTFFSKDHINNFKNSVPANHYAYAKKEMAKDHQNIIDIEKENRPVSRVLLALREEEISDHILMIIPGHASSSQKSDIALDETSLERLEIAYKIFKRDHYAAILVSGGNVHPKDTPHNEAYEMKKVLMKKYGIPEYRIAIEPYARNSITNLRNAGRFMIRHGIEKSLIVTTKAQNYYYAFNEISFLDTRSEELLGYKLGGFKLLEKNATEYKVSQSVLSAGTDPLDP</sequence>
<name>A0A1Y5FBT7_9BACT</name>
<dbReference type="CDD" id="cd06259">
    <property type="entry name" value="YdcF-like"/>
    <property type="match status" value="1"/>
</dbReference>
<dbReference type="Proteomes" id="UP000196531">
    <property type="component" value="Unassembled WGS sequence"/>
</dbReference>
<dbReference type="Pfam" id="PF02698">
    <property type="entry name" value="DUF218"/>
    <property type="match status" value="1"/>
</dbReference>
<reference evidence="3" key="1">
    <citation type="journal article" date="2017" name="Proc. Natl. Acad. Sci. U.S.A.">
        <title>Simulation of Deepwater Horizon oil plume reveals substrate specialization within a complex community of hydrocarbon-degraders.</title>
        <authorList>
            <person name="Hu P."/>
            <person name="Dubinsky E.A."/>
            <person name="Probst A.J."/>
            <person name="Wang J."/>
            <person name="Sieber C.M.K."/>
            <person name="Tom L.M."/>
            <person name="Gardinali P."/>
            <person name="Banfield J.F."/>
            <person name="Atlas R.M."/>
            <person name="Andersen G.L."/>
        </authorList>
    </citation>
    <scope>NUCLEOTIDE SEQUENCE [LARGE SCALE GENOMIC DNA]</scope>
</reference>
<dbReference type="InterPro" id="IPR014729">
    <property type="entry name" value="Rossmann-like_a/b/a_fold"/>
</dbReference>
<dbReference type="AlphaFoldDB" id="A0A1Y5FBT7"/>